<dbReference type="InterPro" id="IPR006636">
    <property type="entry name" value="STI1_HS-bd"/>
</dbReference>
<sequence>MPALVDHPENFSPGLPGNVNISDILGVMKDPEVSAAIQDILSNPGNITKYASNPKIYNLIKKIVPGGDVGAAFGQAGEKAGEPSEPKPKKDSADFVDDGLD</sequence>
<evidence type="ECO:0000259" key="2">
    <source>
        <dbReference type="SMART" id="SM00727"/>
    </source>
</evidence>
<dbReference type="STRING" id="7238.B4INV7"/>
<dbReference type="EMBL" id="CH676721">
    <property type="protein sequence ID" value="EDW44089.1"/>
    <property type="molecule type" value="Genomic_DNA"/>
</dbReference>
<name>B4INV7_DROSE</name>
<keyword evidence="4" id="KW-1185">Reference proteome</keyword>
<dbReference type="Proteomes" id="UP000001292">
    <property type="component" value="Unassembled WGS sequence"/>
</dbReference>
<dbReference type="HOGENOM" id="CLU_2294561_0_0_1"/>
<dbReference type="AlphaFoldDB" id="B4INV7"/>
<gene>
    <name evidence="3" type="primary">Dsec\GM18718</name>
    <name evidence="3" type="ORF">Dsec_GM18718</name>
</gene>
<evidence type="ECO:0000313" key="3">
    <source>
        <dbReference type="EMBL" id="EDW44089.1"/>
    </source>
</evidence>
<accession>B4INV7</accession>
<evidence type="ECO:0000313" key="4">
    <source>
        <dbReference type="Proteomes" id="UP000001292"/>
    </source>
</evidence>
<protein>
    <submittedName>
        <fullName evidence="3">GM18718</fullName>
    </submittedName>
</protein>
<dbReference type="SMART" id="SM00727">
    <property type="entry name" value="STI1"/>
    <property type="match status" value="1"/>
</dbReference>
<evidence type="ECO:0000256" key="1">
    <source>
        <dbReference type="SAM" id="MobiDB-lite"/>
    </source>
</evidence>
<feature type="region of interest" description="Disordered" evidence="1">
    <location>
        <begin position="71"/>
        <end position="101"/>
    </location>
</feature>
<dbReference type="Gene3D" id="1.10.260.100">
    <property type="match status" value="1"/>
</dbReference>
<feature type="compositionally biased region" description="Basic and acidic residues" evidence="1">
    <location>
        <begin position="79"/>
        <end position="93"/>
    </location>
</feature>
<proteinExistence type="predicted"/>
<organism evidence="4">
    <name type="scientific">Drosophila sechellia</name>
    <name type="common">Fruit fly</name>
    <dbReference type="NCBI Taxonomy" id="7238"/>
    <lineage>
        <taxon>Eukaryota</taxon>
        <taxon>Metazoa</taxon>
        <taxon>Ecdysozoa</taxon>
        <taxon>Arthropoda</taxon>
        <taxon>Hexapoda</taxon>
        <taxon>Insecta</taxon>
        <taxon>Pterygota</taxon>
        <taxon>Neoptera</taxon>
        <taxon>Endopterygota</taxon>
        <taxon>Diptera</taxon>
        <taxon>Brachycera</taxon>
        <taxon>Muscomorpha</taxon>
        <taxon>Ephydroidea</taxon>
        <taxon>Drosophilidae</taxon>
        <taxon>Drosophila</taxon>
        <taxon>Sophophora</taxon>
    </lineage>
</organism>
<reference evidence="3 4" key="1">
    <citation type="journal article" date="2007" name="Nature">
        <title>Evolution of genes and genomes on the Drosophila phylogeny.</title>
        <authorList>
            <consortium name="Drosophila 12 Genomes Consortium"/>
            <person name="Clark A.G."/>
            <person name="Eisen M.B."/>
            <person name="Smith D.R."/>
            <person name="Bergman C.M."/>
            <person name="Oliver B."/>
            <person name="Markow T.A."/>
            <person name="Kaufman T.C."/>
            <person name="Kellis M."/>
            <person name="Gelbart W."/>
            <person name="Iyer V.N."/>
            <person name="Pollard D.A."/>
            <person name="Sackton T.B."/>
            <person name="Larracuente A.M."/>
            <person name="Singh N.D."/>
            <person name="Abad J.P."/>
            <person name="Abt D.N."/>
            <person name="Adryan B."/>
            <person name="Aguade M."/>
            <person name="Akashi H."/>
            <person name="Anderson W.W."/>
            <person name="Aquadro C.F."/>
            <person name="Ardell D.H."/>
            <person name="Arguello R."/>
            <person name="Artieri C.G."/>
            <person name="Barbash D.A."/>
            <person name="Barker D."/>
            <person name="Barsanti P."/>
            <person name="Batterham P."/>
            <person name="Batzoglou S."/>
            <person name="Begun D."/>
            <person name="Bhutkar A."/>
            <person name="Blanco E."/>
            <person name="Bosak S.A."/>
            <person name="Bradley R.K."/>
            <person name="Brand A.D."/>
            <person name="Brent M.R."/>
            <person name="Brooks A.N."/>
            <person name="Brown R.H."/>
            <person name="Butlin R.K."/>
            <person name="Caggese C."/>
            <person name="Calvi B.R."/>
            <person name="Bernardo de Carvalho A."/>
            <person name="Caspi A."/>
            <person name="Castrezana S."/>
            <person name="Celniker S.E."/>
            <person name="Chang J.L."/>
            <person name="Chapple C."/>
            <person name="Chatterji S."/>
            <person name="Chinwalla A."/>
            <person name="Civetta A."/>
            <person name="Clifton S.W."/>
            <person name="Comeron J.M."/>
            <person name="Costello J.C."/>
            <person name="Coyne J.A."/>
            <person name="Daub J."/>
            <person name="David R.G."/>
            <person name="Delcher A.L."/>
            <person name="Delehaunty K."/>
            <person name="Do C.B."/>
            <person name="Ebling H."/>
            <person name="Edwards K."/>
            <person name="Eickbush T."/>
            <person name="Evans J.D."/>
            <person name="Filipski A."/>
            <person name="Findeiss S."/>
            <person name="Freyhult E."/>
            <person name="Fulton L."/>
            <person name="Fulton R."/>
            <person name="Garcia A.C."/>
            <person name="Gardiner A."/>
            <person name="Garfield D.A."/>
            <person name="Garvin B.E."/>
            <person name="Gibson G."/>
            <person name="Gilbert D."/>
            <person name="Gnerre S."/>
            <person name="Godfrey J."/>
            <person name="Good R."/>
            <person name="Gotea V."/>
            <person name="Gravely B."/>
            <person name="Greenberg A.J."/>
            <person name="Griffiths-Jones S."/>
            <person name="Gross S."/>
            <person name="Guigo R."/>
            <person name="Gustafson E.A."/>
            <person name="Haerty W."/>
            <person name="Hahn M.W."/>
            <person name="Halligan D.L."/>
            <person name="Halpern A.L."/>
            <person name="Halter G.M."/>
            <person name="Han M.V."/>
            <person name="Heger A."/>
            <person name="Hillier L."/>
            <person name="Hinrichs A.S."/>
            <person name="Holmes I."/>
            <person name="Hoskins R.A."/>
            <person name="Hubisz M.J."/>
            <person name="Hultmark D."/>
            <person name="Huntley M.A."/>
            <person name="Jaffe D.B."/>
            <person name="Jagadeeshan S."/>
            <person name="Jeck W.R."/>
            <person name="Johnson J."/>
            <person name="Jones C.D."/>
            <person name="Jordan W.C."/>
            <person name="Karpen G.H."/>
            <person name="Kataoka E."/>
            <person name="Keightley P.D."/>
            <person name="Kheradpour P."/>
            <person name="Kirkness E.F."/>
            <person name="Koerich L.B."/>
            <person name="Kristiansen K."/>
            <person name="Kudrna D."/>
            <person name="Kulathinal R.J."/>
            <person name="Kumar S."/>
            <person name="Kwok R."/>
            <person name="Lander E."/>
            <person name="Langley C.H."/>
            <person name="Lapoint R."/>
            <person name="Lazzaro B.P."/>
            <person name="Lee S.J."/>
            <person name="Levesque L."/>
            <person name="Li R."/>
            <person name="Lin C.F."/>
            <person name="Lin M.F."/>
            <person name="Lindblad-Toh K."/>
            <person name="Llopart A."/>
            <person name="Long M."/>
            <person name="Low L."/>
            <person name="Lozovsky E."/>
            <person name="Lu J."/>
            <person name="Luo M."/>
            <person name="Machado C.A."/>
            <person name="Makalowski W."/>
            <person name="Marzo M."/>
            <person name="Matsuda M."/>
            <person name="Matzkin L."/>
            <person name="McAllister B."/>
            <person name="McBride C.S."/>
            <person name="McKernan B."/>
            <person name="McKernan K."/>
            <person name="Mendez-Lago M."/>
            <person name="Minx P."/>
            <person name="Mollenhauer M.U."/>
            <person name="Montooth K."/>
            <person name="Mount S.M."/>
            <person name="Mu X."/>
            <person name="Myers E."/>
            <person name="Negre B."/>
            <person name="Newfeld S."/>
            <person name="Nielsen R."/>
            <person name="Noor M.A."/>
            <person name="O'Grady P."/>
            <person name="Pachter L."/>
            <person name="Papaceit M."/>
            <person name="Parisi M.J."/>
            <person name="Parisi M."/>
            <person name="Parts L."/>
            <person name="Pedersen J.S."/>
            <person name="Pesole G."/>
            <person name="Phillippy A.M."/>
            <person name="Ponting C.P."/>
            <person name="Pop M."/>
            <person name="Porcelli D."/>
            <person name="Powell J.R."/>
            <person name="Prohaska S."/>
            <person name="Pruitt K."/>
            <person name="Puig M."/>
            <person name="Quesneville H."/>
            <person name="Ram K.R."/>
            <person name="Rand D."/>
            <person name="Rasmussen M.D."/>
            <person name="Reed L.K."/>
            <person name="Reenan R."/>
            <person name="Reily A."/>
            <person name="Remington K.A."/>
            <person name="Rieger T.T."/>
            <person name="Ritchie M.G."/>
            <person name="Robin C."/>
            <person name="Rogers Y.H."/>
            <person name="Rohde C."/>
            <person name="Rozas J."/>
            <person name="Rubenfield M.J."/>
            <person name="Ruiz A."/>
            <person name="Russo S."/>
            <person name="Salzberg S.L."/>
            <person name="Sanchez-Gracia A."/>
            <person name="Saranga D.J."/>
            <person name="Sato H."/>
            <person name="Schaeffer S.W."/>
            <person name="Schatz M.C."/>
            <person name="Schlenke T."/>
            <person name="Schwartz R."/>
            <person name="Segarra C."/>
            <person name="Singh R.S."/>
            <person name="Sirot L."/>
            <person name="Sirota M."/>
            <person name="Sisneros N.B."/>
            <person name="Smith C.D."/>
            <person name="Smith T.F."/>
            <person name="Spieth J."/>
            <person name="Stage D.E."/>
            <person name="Stark A."/>
            <person name="Stephan W."/>
            <person name="Strausberg R.L."/>
            <person name="Strempel S."/>
            <person name="Sturgill D."/>
            <person name="Sutton G."/>
            <person name="Sutton G.G."/>
            <person name="Tao W."/>
            <person name="Teichmann S."/>
            <person name="Tobari Y.N."/>
            <person name="Tomimura Y."/>
            <person name="Tsolas J.M."/>
            <person name="Valente V.L."/>
            <person name="Venter E."/>
            <person name="Venter J.C."/>
            <person name="Vicario S."/>
            <person name="Vieira F.G."/>
            <person name="Vilella A.J."/>
            <person name="Villasante A."/>
            <person name="Walenz B."/>
            <person name="Wang J."/>
            <person name="Wasserman M."/>
            <person name="Watts T."/>
            <person name="Wilson D."/>
            <person name="Wilson R.K."/>
            <person name="Wing R.A."/>
            <person name="Wolfner M.F."/>
            <person name="Wong A."/>
            <person name="Wong G.K."/>
            <person name="Wu C.I."/>
            <person name="Wu G."/>
            <person name="Yamamoto D."/>
            <person name="Yang H.P."/>
            <person name="Yang S.P."/>
            <person name="Yorke J.A."/>
            <person name="Yoshida K."/>
            <person name="Zdobnov E."/>
            <person name="Zhang P."/>
            <person name="Zhang Y."/>
            <person name="Zimin A.V."/>
            <person name="Baldwin J."/>
            <person name="Abdouelleil A."/>
            <person name="Abdulkadir J."/>
            <person name="Abebe A."/>
            <person name="Abera B."/>
            <person name="Abreu J."/>
            <person name="Acer S.C."/>
            <person name="Aftuck L."/>
            <person name="Alexander A."/>
            <person name="An P."/>
            <person name="Anderson E."/>
            <person name="Anderson S."/>
            <person name="Arachi H."/>
            <person name="Azer M."/>
            <person name="Bachantsang P."/>
            <person name="Barry A."/>
            <person name="Bayul T."/>
            <person name="Berlin A."/>
            <person name="Bessette D."/>
            <person name="Bloom T."/>
            <person name="Blye J."/>
            <person name="Boguslavskiy L."/>
            <person name="Bonnet C."/>
            <person name="Boukhgalter B."/>
            <person name="Bourzgui I."/>
            <person name="Brown A."/>
            <person name="Cahill P."/>
            <person name="Channer S."/>
            <person name="Cheshatsang Y."/>
            <person name="Chuda L."/>
            <person name="Citroen M."/>
            <person name="Collymore A."/>
            <person name="Cooke P."/>
            <person name="Costello M."/>
            <person name="D'Aco K."/>
            <person name="Daza R."/>
            <person name="De Haan G."/>
            <person name="DeGray S."/>
            <person name="DeMaso C."/>
            <person name="Dhargay N."/>
            <person name="Dooley K."/>
            <person name="Dooley E."/>
            <person name="Doricent M."/>
            <person name="Dorje P."/>
            <person name="Dorjee K."/>
            <person name="Dupes A."/>
            <person name="Elong R."/>
            <person name="Falk J."/>
            <person name="Farina A."/>
            <person name="Faro S."/>
            <person name="Ferguson D."/>
            <person name="Fisher S."/>
            <person name="Foley C.D."/>
            <person name="Franke A."/>
            <person name="Friedrich D."/>
            <person name="Gadbois L."/>
            <person name="Gearin G."/>
            <person name="Gearin C.R."/>
            <person name="Giannoukos G."/>
            <person name="Goode T."/>
            <person name="Graham J."/>
            <person name="Grandbois E."/>
            <person name="Grewal S."/>
            <person name="Gyaltsen K."/>
            <person name="Hafez N."/>
            <person name="Hagos B."/>
            <person name="Hall J."/>
            <person name="Henson C."/>
            <person name="Hollinger A."/>
            <person name="Honan T."/>
            <person name="Huard M.D."/>
            <person name="Hughes L."/>
            <person name="Hurhula B."/>
            <person name="Husby M.E."/>
            <person name="Kamat A."/>
            <person name="Kanga B."/>
            <person name="Kashin S."/>
            <person name="Khazanovich D."/>
            <person name="Kisner P."/>
            <person name="Lance K."/>
            <person name="Lara M."/>
            <person name="Lee W."/>
            <person name="Lennon N."/>
            <person name="Letendre F."/>
            <person name="LeVine R."/>
            <person name="Lipovsky A."/>
            <person name="Liu X."/>
            <person name="Liu J."/>
            <person name="Liu S."/>
            <person name="Lokyitsang T."/>
            <person name="Lokyitsang Y."/>
            <person name="Lubonja R."/>
            <person name="Lui A."/>
            <person name="MacDonald P."/>
            <person name="Magnisalis V."/>
            <person name="Maru K."/>
            <person name="Matthews C."/>
            <person name="McCusker W."/>
            <person name="McDonough S."/>
            <person name="Mehta T."/>
            <person name="Meldrim J."/>
            <person name="Meneus L."/>
            <person name="Mihai O."/>
            <person name="Mihalev A."/>
            <person name="Mihova T."/>
            <person name="Mittelman R."/>
            <person name="Mlenga V."/>
            <person name="Montmayeur A."/>
            <person name="Mulrain L."/>
            <person name="Navidi A."/>
            <person name="Naylor J."/>
            <person name="Negash T."/>
            <person name="Nguyen T."/>
            <person name="Nguyen N."/>
            <person name="Nicol R."/>
            <person name="Norbu C."/>
            <person name="Norbu N."/>
            <person name="Novod N."/>
            <person name="O'Neill B."/>
            <person name="Osman S."/>
            <person name="Markiewicz E."/>
            <person name="Oyono O.L."/>
            <person name="Patti C."/>
            <person name="Phunkhang P."/>
            <person name="Pierre F."/>
            <person name="Priest M."/>
            <person name="Raghuraman S."/>
            <person name="Rege F."/>
            <person name="Reyes R."/>
            <person name="Rise C."/>
            <person name="Rogov P."/>
            <person name="Ross K."/>
            <person name="Ryan E."/>
            <person name="Settipalli S."/>
            <person name="Shea T."/>
            <person name="Sherpa N."/>
            <person name="Shi L."/>
            <person name="Shih D."/>
            <person name="Sparrow T."/>
            <person name="Spaulding J."/>
            <person name="Stalker J."/>
            <person name="Stange-Thomann N."/>
            <person name="Stavropoulos S."/>
            <person name="Stone C."/>
            <person name="Strader C."/>
            <person name="Tesfaye S."/>
            <person name="Thomson T."/>
            <person name="Thoulutsang Y."/>
            <person name="Thoulutsang D."/>
            <person name="Topham K."/>
            <person name="Topping I."/>
            <person name="Tsamla T."/>
            <person name="Vassiliev H."/>
            <person name="Vo A."/>
            <person name="Wangchuk T."/>
            <person name="Wangdi T."/>
            <person name="Weiand M."/>
            <person name="Wilkinson J."/>
            <person name="Wilson A."/>
            <person name="Yadav S."/>
            <person name="Young G."/>
            <person name="Yu Q."/>
            <person name="Zembek L."/>
            <person name="Zhong D."/>
            <person name="Zimmer A."/>
            <person name="Zwirko Z."/>
            <person name="Jaffe D.B."/>
            <person name="Alvarez P."/>
            <person name="Brockman W."/>
            <person name="Butler J."/>
            <person name="Chin C."/>
            <person name="Gnerre S."/>
            <person name="Grabherr M."/>
            <person name="Kleber M."/>
            <person name="Mauceli E."/>
            <person name="MacCallum I."/>
        </authorList>
    </citation>
    <scope>NUCLEOTIDE SEQUENCE [LARGE SCALE GENOMIC DNA]</scope>
    <source>
        <strain evidence="4">Rob3c / Tucson 14021-0248.25</strain>
    </source>
</reference>
<feature type="domain" description="STI1" evidence="2">
    <location>
        <begin position="20"/>
        <end position="60"/>
    </location>
</feature>